<sequence length="308" mass="35005">MAAVARQLFLSFPGMRPVGAATAPLFSRSKFPSCPGLPASAVRRFFSSSSLAPCSASVFAQRATSSVPGVNAALSQQTRGMSSHEEYPPELTRGAKDSLNIPVGGEGLYARGTGAGSPMLFVMQWDRPTWQPVWEDEHQVIPRDGFGVPAQIPPEVSQHFKHVYYVPPQFFPFLKKLADDTPSLQPFMYKLIKGDFTYDDYEEMFYKFAKPLKIYRNQIPMPYRTPEEVAREEEVAWEGAWLSYRQKVLSSYNTAMFFREYLFGALIGVYCAFLFLDQHRQYRVDMKLFYLEAPENKVNWVVPRGDLV</sequence>
<feature type="transmembrane region" description="Helical" evidence="2">
    <location>
        <begin position="256"/>
        <end position="276"/>
    </location>
</feature>
<reference evidence="3" key="1">
    <citation type="journal article" date="2015" name="PLoS ONE">
        <title>Comprehensive Evaluation of Toxoplasma gondii VEG and Neospora caninum LIV Genomes with Tachyzoite Stage Transcriptome and Proteome Defines Novel Transcript Features.</title>
        <authorList>
            <person name="Ramaprasad A."/>
            <person name="Mourier T."/>
            <person name="Naeem R."/>
            <person name="Malas T.B."/>
            <person name="Moussa E."/>
            <person name="Panigrahi A."/>
            <person name="Vermont S.J."/>
            <person name="Otto T.D."/>
            <person name="Wastling J."/>
            <person name="Pain A."/>
        </authorList>
    </citation>
    <scope>NUCLEOTIDE SEQUENCE</scope>
    <source>
        <strain evidence="3">Liverpool</strain>
    </source>
</reference>
<accession>A0A0F7UDW5</accession>
<evidence type="ECO:0000256" key="2">
    <source>
        <dbReference type="SAM" id="Phobius"/>
    </source>
</evidence>
<keyword evidence="2" id="KW-0472">Membrane</keyword>
<dbReference type="EMBL" id="LN714483">
    <property type="protein sequence ID" value="CEL67261.1"/>
    <property type="molecule type" value="Genomic_DNA"/>
</dbReference>
<evidence type="ECO:0008006" key="4">
    <source>
        <dbReference type="Google" id="ProtNLM"/>
    </source>
</evidence>
<dbReference type="AlphaFoldDB" id="A0A0F7UDW5"/>
<keyword evidence="2" id="KW-1133">Transmembrane helix</keyword>
<protein>
    <recommendedName>
        <fullName evidence="4">Transmembrane protein</fullName>
    </recommendedName>
</protein>
<keyword evidence="2" id="KW-0812">Transmembrane</keyword>
<gene>
    <name evidence="3" type="ORF">BN1204_030620</name>
</gene>
<evidence type="ECO:0000256" key="1">
    <source>
        <dbReference type="SAM" id="MobiDB-lite"/>
    </source>
</evidence>
<proteinExistence type="predicted"/>
<evidence type="ECO:0000313" key="3">
    <source>
        <dbReference type="EMBL" id="CEL67261.1"/>
    </source>
</evidence>
<feature type="region of interest" description="Disordered" evidence="1">
    <location>
        <begin position="76"/>
        <end position="96"/>
    </location>
</feature>
<name>A0A0F7UDW5_NEOCL</name>
<organism evidence="3">
    <name type="scientific">Neospora caninum (strain Liverpool)</name>
    <dbReference type="NCBI Taxonomy" id="572307"/>
    <lineage>
        <taxon>Eukaryota</taxon>
        <taxon>Sar</taxon>
        <taxon>Alveolata</taxon>
        <taxon>Apicomplexa</taxon>
        <taxon>Conoidasida</taxon>
        <taxon>Coccidia</taxon>
        <taxon>Eucoccidiorida</taxon>
        <taxon>Eimeriorina</taxon>
        <taxon>Sarcocystidae</taxon>
        <taxon>Neospora</taxon>
    </lineage>
</organism>